<protein>
    <recommendedName>
        <fullName evidence="4">DUF4179 domain-containing protein</fullName>
    </recommendedName>
</protein>
<accession>A0ABS4NKE8</accession>
<organism evidence="2 3">
    <name type="scientific">Paenibacillus silagei</name>
    <dbReference type="NCBI Taxonomy" id="1670801"/>
    <lineage>
        <taxon>Bacteria</taxon>
        <taxon>Bacillati</taxon>
        <taxon>Bacillota</taxon>
        <taxon>Bacilli</taxon>
        <taxon>Bacillales</taxon>
        <taxon>Paenibacillaceae</taxon>
        <taxon>Paenibacillus</taxon>
    </lineage>
</organism>
<sequence>MSRMKRNEMENSHAAHTLPRQEPKQGSAPDKRQSSMTRLSTAIVAVMTAAALVLSPFAVTGQALAAPAAAAKPSTALAPFVKLGNLNNKQIEYAIKHNLVQPLNTVVKKDGYQLTVNGFIADKYELIVLFTAQTDSKRAFTAQAPQMHELQLTDAITGKAISDKKVNAAMVHGVSPAKQNHIMHGTALIRLTTPITTAPQKVAAEFRLTSLTGNELKQLEAVEAQMLAEAKKAHEANPKNKTFKTSPELLKKYNALKAKVKKSAPLKAVFEIDPKVWKQESLTLTPDETLEIAGHQIKVSMEMTPLTTITILSSDEALFKDKAFMEKFNKDYYPSLLVKSANGEYKPQEGGSAYSYSDNTLTIVSENYFLLDKPQSLRLDFKNLGENKVTKQFIVDLSNQ</sequence>
<keyword evidence="3" id="KW-1185">Reference proteome</keyword>
<gene>
    <name evidence="2" type="ORF">J2Z70_000648</name>
</gene>
<evidence type="ECO:0000256" key="1">
    <source>
        <dbReference type="SAM" id="MobiDB-lite"/>
    </source>
</evidence>
<reference evidence="2 3" key="1">
    <citation type="submission" date="2021-03" db="EMBL/GenBank/DDBJ databases">
        <title>Genomic Encyclopedia of Type Strains, Phase IV (KMG-IV): sequencing the most valuable type-strain genomes for metagenomic binning, comparative biology and taxonomic classification.</title>
        <authorList>
            <person name="Goeker M."/>
        </authorList>
    </citation>
    <scope>NUCLEOTIDE SEQUENCE [LARGE SCALE GENOMIC DNA]</scope>
    <source>
        <strain evidence="2 3">DSM 101953</strain>
    </source>
</reference>
<proteinExistence type="predicted"/>
<name>A0ABS4NKE8_9BACL</name>
<dbReference type="Proteomes" id="UP000773462">
    <property type="component" value="Unassembled WGS sequence"/>
</dbReference>
<feature type="compositionally biased region" description="Basic and acidic residues" evidence="1">
    <location>
        <begin position="1"/>
        <end position="33"/>
    </location>
</feature>
<evidence type="ECO:0008006" key="4">
    <source>
        <dbReference type="Google" id="ProtNLM"/>
    </source>
</evidence>
<evidence type="ECO:0000313" key="3">
    <source>
        <dbReference type="Proteomes" id="UP000773462"/>
    </source>
</evidence>
<evidence type="ECO:0000313" key="2">
    <source>
        <dbReference type="EMBL" id="MBP2110509.1"/>
    </source>
</evidence>
<comment type="caution">
    <text evidence="2">The sequence shown here is derived from an EMBL/GenBank/DDBJ whole genome shotgun (WGS) entry which is preliminary data.</text>
</comment>
<feature type="region of interest" description="Disordered" evidence="1">
    <location>
        <begin position="1"/>
        <end position="34"/>
    </location>
</feature>
<dbReference type="EMBL" id="JAGGLV010000001">
    <property type="protein sequence ID" value="MBP2110509.1"/>
    <property type="molecule type" value="Genomic_DNA"/>
</dbReference>
<dbReference type="RefSeq" id="WP_209869210.1">
    <property type="nucleotide sequence ID" value="NZ_JAGGLV010000001.1"/>
</dbReference>